<evidence type="ECO:0000256" key="1">
    <source>
        <dbReference type="SAM" id="SignalP"/>
    </source>
</evidence>
<feature type="signal peptide" evidence="1">
    <location>
        <begin position="1"/>
        <end position="24"/>
    </location>
</feature>
<dbReference type="EMBL" id="CP025791">
    <property type="protein sequence ID" value="AUP81044.1"/>
    <property type="molecule type" value="Genomic_DNA"/>
</dbReference>
<evidence type="ECO:0000313" key="3">
    <source>
        <dbReference type="Proteomes" id="UP000235826"/>
    </source>
</evidence>
<dbReference type="Proteomes" id="UP000235826">
    <property type="component" value="Chromosome"/>
</dbReference>
<dbReference type="RefSeq" id="WP_102757687.1">
    <property type="nucleotide sequence ID" value="NZ_CP025791.1"/>
</dbReference>
<accession>A0A2K9PVF7</accession>
<protein>
    <recommendedName>
        <fullName evidence="4">Kazal-like domain-containing protein</fullName>
    </recommendedName>
</protein>
<proteinExistence type="predicted"/>
<dbReference type="Pfam" id="PF20130">
    <property type="entry name" value="DUF6520"/>
    <property type="match status" value="1"/>
</dbReference>
<feature type="chain" id="PRO_5014662480" description="Kazal-like domain-containing protein" evidence="1">
    <location>
        <begin position="25"/>
        <end position="88"/>
    </location>
</feature>
<dbReference type="InterPro" id="IPR045391">
    <property type="entry name" value="DUF6520"/>
</dbReference>
<reference evidence="2 3" key="1">
    <citation type="submission" date="2018-01" db="EMBL/GenBank/DDBJ databases">
        <title>Complete genome sequence of Flavivirga eckloniae ECD14 isolated from seaweed Ecklonia cava.</title>
        <authorList>
            <person name="Lee J.H."/>
            <person name="Baik K.S."/>
            <person name="Seong C.N."/>
        </authorList>
    </citation>
    <scope>NUCLEOTIDE SEQUENCE [LARGE SCALE GENOMIC DNA]</scope>
    <source>
        <strain evidence="2 3">ECD14</strain>
    </source>
</reference>
<organism evidence="2 3">
    <name type="scientific">Flavivirga eckloniae</name>
    <dbReference type="NCBI Taxonomy" id="1803846"/>
    <lineage>
        <taxon>Bacteria</taxon>
        <taxon>Pseudomonadati</taxon>
        <taxon>Bacteroidota</taxon>
        <taxon>Flavobacteriia</taxon>
        <taxon>Flavobacteriales</taxon>
        <taxon>Flavobacteriaceae</taxon>
        <taxon>Flavivirga</taxon>
    </lineage>
</organism>
<dbReference type="AlphaFoldDB" id="A0A2K9PVF7"/>
<sequence length="88" mass="9768">MKSNFLKTTLPVLVLILAITVSFAFSPAEKSMDQEPVSWLHVEGTCYKIPYAPDCQLEGEEICSAISPNGSMNFYADSNCTVLLYRTK</sequence>
<dbReference type="OrthoDB" id="1361249at2"/>
<gene>
    <name evidence="2" type="ORF">C1H87_20935</name>
</gene>
<keyword evidence="1" id="KW-0732">Signal</keyword>
<evidence type="ECO:0008006" key="4">
    <source>
        <dbReference type="Google" id="ProtNLM"/>
    </source>
</evidence>
<keyword evidence="3" id="KW-1185">Reference proteome</keyword>
<name>A0A2K9PVF7_9FLAO</name>
<evidence type="ECO:0000313" key="2">
    <source>
        <dbReference type="EMBL" id="AUP81044.1"/>
    </source>
</evidence>
<dbReference type="KEGG" id="fek:C1H87_20935"/>